<name>A0A3M7R3M3_BRAPC</name>
<feature type="transmembrane region" description="Helical" evidence="1">
    <location>
        <begin position="6"/>
        <end position="33"/>
    </location>
</feature>
<protein>
    <submittedName>
        <fullName evidence="2">Uncharacterized protein</fullName>
    </submittedName>
</protein>
<dbReference type="Proteomes" id="UP000276133">
    <property type="component" value="Unassembled WGS sequence"/>
</dbReference>
<keyword evidence="3" id="KW-1185">Reference proteome</keyword>
<evidence type="ECO:0000313" key="3">
    <source>
        <dbReference type="Proteomes" id="UP000276133"/>
    </source>
</evidence>
<gene>
    <name evidence="2" type="ORF">BpHYR1_051599</name>
</gene>
<organism evidence="2 3">
    <name type="scientific">Brachionus plicatilis</name>
    <name type="common">Marine rotifer</name>
    <name type="synonym">Brachionus muelleri</name>
    <dbReference type="NCBI Taxonomy" id="10195"/>
    <lineage>
        <taxon>Eukaryota</taxon>
        <taxon>Metazoa</taxon>
        <taxon>Spiralia</taxon>
        <taxon>Gnathifera</taxon>
        <taxon>Rotifera</taxon>
        <taxon>Eurotatoria</taxon>
        <taxon>Monogononta</taxon>
        <taxon>Pseudotrocha</taxon>
        <taxon>Ploima</taxon>
        <taxon>Brachionidae</taxon>
        <taxon>Brachionus</taxon>
    </lineage>
</organism>
<evidence type="ECO:0000256" key="1">
    <source>
        <dbReference type="SAM" id="Phobius"/>
    </source>
</evidence>
<reference evidence="2 3" key="1">
    <citation type="journal article" date="2018" name="Sci. Rep.">
        <title>Genomic signatures of local adaptation to the degree of environmental predictability in rotifers.</title>
        <authorList>
            <person name="Franch-Gras L."/>
            <person name="Hahn C."/>
            <person name="Garcia-Roger E.M."/>
            <person name="Carmona M.J."/>
            <person name="Serra M."/>
            <person name="Gomez A."/>
        </authorList>
    </citation>
    <scope>NUCLEOTIDE SEQUENCE [LARGE SCALE GENOMIC DNA]</scope>
    <source>
        <strain evidence="2">HYR1</strain>
    </source>
</reference>
<dbReference type="EMBL" id="REGN01004366">
    <property type="protein sequence ID" value="RNA17835.1"/>
    <property type="molecule type" value="Genomic_DNA"/>
</dbReference>
<sequence>MNFEFYSANFAIVLALNLSPAVLQQFAVELLLFQLMKKINYAFLKGRTKLHYNLSTTDWISVLNF</sequence>
<proteinExistence type="predicted"/>
<keyword evidence="1" id="KW-0812">Transmembrane</keyword>
<evidence type="ECO:0000313" key="2">
    <source>
        <dbReference type="EMBL" id="RNA17835.1"/>
    </source>
</evidence>
<dbReference type="AlphaFoldDB" id="A0A3M7R3M3"/>
<comment type="caution">
    <text evidence="2">The sequence shown here is derived from an EMBL/GenBank/DDBJ whole genome shotgun (WGS) entry which is preliminary data.</text>
</comment>
<keyword evidence="1" id="KW-0472">Membrane</keyword>
<keyword evidence="1" id="KW-1133">Transmembrane helix</keyword>
<accession>A0A3M7R3M3</accession>